<feature type="compositionally biased region" description="Basic and acidic residues" evidence="2">
    <location>
        <begin position="1"/>
        <end position="15"/>
    </location>
</feature>
<dbReference type="InterPro" id="IPR011576">
    <property type="entry name" value="Pyridox_Oxase_N"/>
</dbReference>
<dbReference type="AlphaFoldDB" id="A0A839XR45"/>
<accession>A0A839XR45</accession>
<keyword evidence="1" id="KW-0560">Oxidoreductase</keyword>
<dbReference type="PANTHER" id="PTHR35176:SF6">
    <property type="entry name" value="HEME OXYGENASE HI_0854-RELATED"/>
    <property type="match status" value="1"/>
</dbReference>
<evidence type="ECO:0000313" key="5">
    <source>
        <dbReference type="Proteomes" id="UP000564573"/>
    </source>
</evidence>
<dbReference type="Pfam" id="PF01243">
    <property type="entry name" value="PNPOx_N"/>
    <property type="match status" value="1"/>
</dbReference>
<dbReference type="EMBL" id="JACIBS010000001">
    <property type="protein sequence ID" value="MBB3663093.1"/>
    <property type="molecule type" value="Genomic_DNA"/>
</dbReference>
<evidence type="ECO:0000256" key="1">
    <source>
        <dbReference type="ARBA" id="ARBA00023002"/>
    </source>
</evidence>
<feature type="region of interest" description="Disordered" evidence="2">
    <location>
        <begin position="1"/>
        <end position="25"/>
    </location>
</feature>
<keyword evidence="5" id="KW-1185">Reference proteome</keyword>
<evidence type="ECO:0000256" key="2">
    <source>
        <dbReference type="SAM" id="MobiDB-lite"/>
    </source>
</evidence>
<organism evidence="4 5">
    <name type="scientific">Prauserella sediminis</name>
    <dbReference type="NCBI Taxonomy" id="577680"/>
    <lineage>
        <taxon>Bacteria</taxon>
        <taxon>Bacillati</taxon>
        <taxon>Actinomycetota</taxon>
        <taxon>Actinomycetes</taxon>
        <taxon>Pseudonocardiales</taxon>
        <taxon>Pseudonocardiaceae</taxon>
        <taxon>Prauserella</taxon>
        <taxon>Prauserella salsuginis group</taxon>
    </lineage>
</organism>
<name>A0A839XR45_9PSEU</name>
<feature type="domain" description="Pyridoxamine 5'-phosphate oxidase N-terminal" evidence="3">
    <location>
        <begin position="50"/>
        <end position="166"/>
    </location>
</feature>
<comment type="caution">
    <text evidence="4">The sequence shown here is derived from an EMBL/GenBank/DDBJ whole genome shotgun (WGS) entry which is preliminary data.</text>
</comment>
<proteinExistence type="predicted"/>
<gene>
    <name evidence="4" type="ORF">FB384_001997</name>
</gene>
<dbReference type="PANTHER" id="PTHR35176">
    <property type="entry name" value="HEME OXYGENASE HI_0854-RELATED"/>
    <property type="match status" value="1"/>
</dbReference>
<evidence type="ECO:0000259" key="3">
    <source>
        <dbReference type="Pfam" id="PF01243"/>
    </source>
</evidence>
<dbReference type="GO" id="GO:0070967">
    <property type="term" value="F:coenzyme F420 binding"/>
    <property type="evidence" value="ECO:0007669"/>
    <property type="project" value="TreeGrafter"/>
</dbReference>
<dbReference type="GO" id="GO:0016627">
    <property type="term" value="F:oxidoreductase activity, acting on the CH-CH group of donors"/>
    <property type="evidence" value="ECO:0007669"/>
    <property type="project" value="TreeGrafter"/>
</dbReference>
<dbReference type="RefSeq" id="WP_183781867.1">
    <property type="nucleotide sequence ID" value="NZ_JACIBS010000001.1"/>
</dbReference>
<reference evidence="4 5" key="1">
    <citation type="submission" date="2020-08" db="EMBL/GenBank/DDBJ databases">
        <title>Sequencing the genomes of 1000 actinobacteria strains.</title>
        <authorList>
            <person name="Klenk H.-P."/>
        </authorList>
    </citation>
    <scope>NUCLEOTIDE SEQUENCE [LARGE SCALE GENOMIC DNA]</scope>
    <source>
        <strain evidence="4 5">DSM 45267</strain>
    </source>
</reference>
<dbReference type="Proteomes" id="UP000564573">
    <property type="component" value="Unassembled WGS sequence"/>
</dbReference>
<dbReference type="SUPFAM" id="SSF50475">
    <property type="entry name" value="FMN-binding split barrel"/>
    <property type="match status" value="1"/>
</dbReference>
<dbReference type="Gene3D" id="2.30.110.10">
    <property type="entry name" value="Electron Transport, Fmn-binding Protein, Chain A"/>
    <property type="match status" value="1"/>
</dbReference>
<sequence length="186" mass="19628">MVVAVHGDETDRGGRDGAAPPPVGTRDIEDLRGARLTADARAELLGTQTECTFVFTADDGAPAAVVLSFAYDDGRFWFTSVDGRAQVRGVDRDPRACVVVSNAGTDLPGRRMLSVRGEVTVHRDPAAVAELLPTLARRLAPTGTDRFLQLLSSPQRVVLELTPADVVASHDSRHMAGDGRGGAAQG</sequence>
<evidence type="ECO:0000313" key="4">
    <source>
        <dbReference type="EMBL" id="MBB3663093.1"/>
    </source>
</evidence>
<protein>
    <submittedName>
        <fullName evidence="4">General stress protein 26</fullName>
    </submittedName>
</protein>
<dbReference type="InterPro" id="IPR052019">
    <property type="entry name" value="F420H2_bilvrd_red/Heme_oxyg"/>
</dbReference>
<dbReference type="GO" id="GO:0005829">
    <property type="term" value="C:cytosol"/>
    <property type="evidence" value="ECO:0007669"/>
    <property type="project" value="TreeGrafter"/>
</dbReference>
<dbReference type="InterPro" id="IPR012349">
    <property type="entry name" value="Split_barrel_FMN-bd"/>
</dbReference>